<feature type="domain" description="HDOD" evidence="1">
    <location>
        <begin position="16"/>
        <end position="211"/>
    </location>
</feature>
<dbReference type="SUPFAM" id="SSF109604">
    <property type="entry name" value="HD-domain/PDEase-like"/>
    <property type="match status" value="1"/>
</dbReference>
<organism evidence="2">
    <name type="scientific">hydrothermal vent metagenome</name>
    <dbReference type="NCBI Taxonomy" id="652676"/>
    <lineage>
        <taxon>unclassified sequences</taxon>
        <taxon>metagenomes</taxon>
        <taxon>ecological metagenomes</taxon>
    </lineage>
</organism>
<sequence length="285" mass="31461">MAISLPTALITANLNQLSLPDIAIRLNDMVNDPNCSAAHIGDLISQDAALSARLLKIVNSAFYGFPSKIDTVSMAITVIGTRQLRDLVLATSVIGKFQQFPEGLVSIDTFWYHNLTCAAATRIIASKLQIRNSERFFIAGLLHDVGKLVMYLTEPERSRKVLHGMNETCEDVTQLEIDAFGFDHATLGGELLRHWKLPDSLVEPVSFHHHPADARHYPQETAAVSLANAIANTIDPPYSADDDLPIDTSIWATLELEDQDLDDLIQETRLAFSNTVSILYPKQAI</sequence>
<dbReference type="InterPro" id="IPR006675">
    <property type="entry name" value="HDIG_dom"/>
</dbReference>
<dbReference type="Gene3D" id="1.10.3210.10">
    <property type="entry name" value="Hypothetical protein af1432"/>
    <property type="match status" value="1"/>
</dbReference>
<protein>
    <submittedName>
        <fullName evidence="2">Predicted signal transduction protein</fullName>
    </submittedName>
</protein>
<dbReference type="InterPro" id="IPR003607">
    <property type="entry name" value="HD/PDEase_dom"/>
</dbReference>
<dbReference type="Pfam" id="PF08668">
    <property type="entry name" value="HDOD"/>
    <property type="match status" value="1"/>
</dbReference>
<dbReference type="PANTHER" id="PTHR33525">
    <property type="match status" value="1"/>
</dbReference>
<proteinExistence type="predicted"/>
<accession>A0A3B1BLI8</accession>
<dbReference type="SMART" id="SM00471">
    <property type="entry name" value="HDc"/>
    <property type="match status" value="1"/>
</dbReference>
<dbReference type="NCBIfam" id="TIGR00277">
    <property type="entry name" value="HDIG"/>
    <property type="match status" value="1"/>
</dbReference>
<name>A0A3B1BLI8_9ZZZZ</name>
<dbReference type="PANTHER" id="PTHR33525:SF3">
    <property type="entry name" value="RIBONUCLEASE Y"/>
    <property type="match status" value="1"/>
</dbReference>
<evidence type="ECO:0000313" key="2">
    <source>
        <dbReference type="EMBL" id="VAX13033.1"/>
    </source>
</evidence>
<gene>
    <name evidence="2" type="ORF">MNBD_GAMMA24-345</name>
</gene>
<dbReference type="PROSITE" id="PS51833">
    <property type="entry name" value="HDOD"/>
    <property type="match status" value="1"/>
</dbReference>
<dbReference type="InterPro" id="IPR052340">
    <property type="entry name" value="RNase_Y/CdgJ"/>
</dbReference>
<dbReference type="EMBL" id="UOFZ01000085">
    <property type="protein sequence ID" value="VAX13033.1"/>
    <property type="molecule type" value="Genomic_DNA"/>
</dbReference>
<reference evidence="2" key="1">
    <citation type="submission" date="2018-06" db="EMBL/GenBank/DDBJ databases">
        <authorList>
            <person name="Zhirakovskaya E."/>
        </authorList>
    </citation>
    <scope>NUCLEOTIDE SEQUENCE</scope>
</reference>
<dbReference type="AlphaFoldDB" id="A0A3B1BLI8"/>
<evidence type="ECO:0000259" key="1">
    <source>
        <dbReference type="PROSITE" id="PS51833"/>
    </source>
</evidence>
<dbReference type="CDD" id="cd00077">
    <property type="entry name" value="HDc"/>
    <property type="match status" value="1"/>
</dbReference>
<dbReference type="InterPro" id="IPR013976">
    <property type="entry name" value="HDOD"/>
</dbReference>